<feature type="binding site" evidence="7 10">
    <location>
        <position position="116"/>
    </location>
    <ligand>
        <name>Mg(2+)</name>
        <dbReference type="ChEBI" id="CHEBI:18420"/>
    </ligand>
</feature>
<dbReference type="SUPFAM" id="SSF51621">
    <property type="entry name" value="Phosphoenolpyruvate/pyruvate domain"/>
    <property type="match status" value="1"/>
</dbReference>
<dbReference type="PATRIC" id="fig|471514.4.peg.4422"/>
<dbReference type="PANTHER" id="PTHR20881">
    <property type="entry name" value="3-METHYL-2-OXOBUTANOATE HYDROXYMETHYLTRANSFERASE"/>
    <property type="match status" value="1"/>
</dbReference>
<dbReference type="AlphaFoldDB" id="A0A0N8PNI1"/>
<evidence type="ECO:0000256" key="3">
    <source>
        <dbReference type="ARBA" id="ARBA00011424"/>
    </source>
</evidence>
<evidence type="ECO:0000256" key="2">
    <source>
        <dbReference type="ARBA" id="ARBA00008676"/>
    </source>
</evidence>
<name>A0A0N8PNI1_9BACL</name>
<evidence type="ECO:0000256" key="10">
    <source>
        <dbReference type="PIRSR" id="PIRSR000388-3"/>
    </source>
</evidence>
<comment type="caution">
    <text evidence="11">The sequence shown here is derived from an EMBL/GenBank/DDBJ whole genome shotgun (WGS) entry which is preliminary data.</text>
</comment>
<feature type="binding site" evidence="7 9">
    <location>
        <position position="84"/>
    </location>
    <ligand>
        <name>3-methyl-2-oxobutanoate</name>
        <dbReference type="ChEBI" id="CHEBI:11851"/>
    </ligand>
</feature>
<keyword evidence="7" id="KW-0963">Cytoplasm</keyword>
<dbReference type="GO" id="GO:0000287">
    <property type="term" value="F:magnesium ion binding"/>
    <property type="evidence" value="ECO:0007669"/>
    <property type="project" value="TreeGrafter"/>
</dbReference>
<dbReference type="UniPathway" id="UPA00028">
    <property type="reaction ID" value="UER00003"/>
</dbReference>
<feature type="active site" description="Proton acceptor" evidence="7 8">
    <location>
        <position position="183"/>
    </location>
</feature>
<dbReference type="NCBIfam" id="NF001452">
    <property type="entry name" value="PRK00311.1"/>
    <property type="match status" value="1"/>
</dbReference>
<keyword evidence="7 10" id="KW-0479">Metal-binding</keyword>
<reference evidence="11 12" key="1">
    <citation type="submission" date="2015-09" db="EMBL/GenBank/DDBJ databases">
        <title>Draft genome sequence of Alicyclobacillus ferrooxydans DSM 22381.</title>
        <authorList>
            <person name="Hemp J."/>
        </authorList>
    </citation>
    <scope>NUCLEOTIDE SEQUENCE [LARGE SCALE GENOMIC DNA]</scope>
    <source>
        <strain evidence="11 12">TC-34</strain>
    </source>
</reference>
<dbReference type="PANTHER" id="PTHR20881:SF0">
    <property type="entry name" value="3-METHYL-2-OXOBUTANOATE HYDROXYMETHYLTRANSFERASE"/>
    <property type="match status" value="1"/>
</dbReference>
<dbReference type="GO" id="GO:0003864">
    <property type="term" value="F:3-methyl-2-oxobutanoate hydroxymethyltransferase activity"/>
    <property type="evidence" value="ECO:0007669"/>
    <property type="project" value="UniProtKB-UniRule"/>
</dbReference>
<dbReference type="CDD" id="cd06557">
    <property type="entry name" value="KPHMT-like"/>
    <property type="match status" value="1"/>
</dbReference>
<dbReference type="EC" id="2.1.2.11" evidence="7"/>
<dbReference type="GO" id="GO:0032259">
    <property type="term" value="P:methylation"/>
    <property type="evidence" value="ECO:0007669"/>
    <property type="project" value="UniProtKB-KW"/>
</dbReference>
<evidence type="ECO:0000256" key="9">
    <source>
        <dbReference type="PIRSR" id="PIRSR000388-2"/>
    </source>
</evidence>
<dbReference type="InterPro" id="IPR015813">
    <property type="entry name" value="Pyrv/PenolPyrv_kinase-like_dom"/>
</dbReference>
<organism evidence="11 12">
    <name type="scientific">Alicyclobacillus ferrooxydans</name>
    <dbReference type="NCBI Taxonomy" id="471514"/>
    <lineage>
        <taxon>Bacteria</taxon>
        <taxon>Bacillati</taxon>
        <taxon>Bacillota</taxon>
        <taxon>Bacilli</taxon>
        <taxon>Bacillales</taxon>
        <taxon>Alicyclobacillaceae</taxon>
        <taxon>Alicyclobacillus</taxon>
    </lineage>
</organism>
<dbReference type="GO" id="GO:0015940">
    <property type="term" value="P:pantothenate biosynthetic process"/>
    <property type="evidence" value="ECO:0007669"/>
    <property type="project" value="UniProtKB-UniRule"/>
</dbReference>
<evidence type="ECO:0000256" key="8">
    <source>
        <dbReference type="PIRSR" id="PIRSR000388-1"/>
    </source>
</evidence>
<evidence type="ECO:0000256" key="1">
    <source>
        <dbReference type="ARBA" id="ARBA00005033"/>
    </source>
</evidence>
<dbReference type="GO" id="GO:0005737">
    <property type="term" value="C:cytoplasm"/>
    <property type="evidence" value="ECO:0007669"/>
    <property type="project" value="UniProtKB-SubCell"/>
</dbReference>
<dbReference type="RefSeq" id="WP_054971084.1">
    <property type="nucleotide sequence ID" value="NZ_LJCO01000092.1"/>
</dbReference>
<keyword evidence="5 7" id="KW-0808">Transferase</keyword>
<feature type="binding site" evidence="7 10">
    <location>
        <position position="45"/>
    </location>
    <ligand>
        <name>Mg(2+)</name>
        <dbReference type="ChEBI" id="CHEBI:18420"/>
    </ligand>
</feature>
<comment type="cofactor">
    <cofactor evidence="7 10">
        <name>Mg(2+)</name>
        <dbReference type="ChEBI" id="CHEBI:18420"/>
    </cofactor>
    <text evidence="7 10">Binds 1 Mg(2+) ion per subunit.</text>
</comment>
<evidence type="ECO:0000256" key="7">
    <source>
        <dbReference type="HAMAP-Rule" id="MF_00156"/>
    </source>
</evidence>
<dbReference type="Pfam" id="PF02548">
    <property type="entry name" value="Pantoate_transf"/>
    <property type="match status" value="1"/>
</dbReference>
<keyword evidence="12" id="KW-1185">Reference proteome</keyword>
<evidence type="ECO:0000313" key="11">
    <source>
        <dbReference type="EMBL" id="KPV41589.1"/>
    </source>
</evidence>
<protein>
    <recommendedName>
        <fullName evidence="7">3-methyl-2-oxobutanoate hydroxymethyltransferase</fullName>
        <ecNumber evidence="7">2.1.2.11</ecNumber>
    </recommendedName>
    <alternativeName>
        <fullName evidence="7">Ketopantoate hydroxymethyltransferase</fullName>
        <shortName evidence="7">KPHMT</shortName>
    </alternativeName>
</protein>
<dbReference type="GO" id="GO:0008168">
    <property type="term" value="F:methyltransferase activity"/>
    <property type="evidence" value="ECO:0007669"/>
    <property type="project" value="UniProtKB-KW"/>
</dbReference>
<comment type="subcellular location">
    <subcellularLocation>
        <location evidence="7">Cytoplasm</location>
    </subcellularLocation>
</comment>
<dbReference type="HAMAP" id="MF_00156">
    <property type="entry name" value="PanB"/>
    <property type="match status" value="1"/>
</dbReference>
<keyword evidence="7 10" id="KW-0460">Magnesium</keyword>
<comment type="pathway">
    <text evidence="1 7">Cofactor biosynthesis; (R)-pantothenate biosynthesis; (R)-pantoate from 3-methyl-2-oxobutanoate: step 1/2.</text>
</comment>
<dbReference type="STRING" id="471514.AN477_20675"/>
<comment type="subunit">
    <text evidence="3 7">Homodecamer; pentamer of dimers.</text>
</comment>
<feature type="binding site" evidence="7 9">
    <location>
        <begin position="45"/>
        <end position="46"/>
    </location>
    <ligand>
        <name>3-methyl-2-oxobutanoate</name>
        <dbReference type="ChEBI" id="CHEBI:11851"/>
    </ligand>
</feature>
<dbReference type="NCBIfam" id="TIGR00222">
    <property type="entry name" value="panB"/>
    <property type="match status" value="1"/>
</dbReference>
<dbReference type="PIRSF" id="PIRSF000388">
    <property type="entry name" value="Pantoate_hydroxy_MeTrfase"/>
    <property type="match status" value="1"/>
</dbReference>
<comment type="catalytic activity">
    <reaction evidence="7">
        <text>(6R)-5,10-methylene-5,6,7,8-tetrahydrofolate + 3-methyl-2-oxobutanoate + H2O = 2-dehydropantoate + (6S)-5,6,7,8-tetrahydrofolate</text>
        <dbReference type="Rhea" id="RHEA:11824"/>
        <dbReference type="ChEBI" id="CHEBI:11561"/>
        <dbReference type="ChEBI" id="CHEBI:11851"/>
        <dbReference type="ChEBI" id="CHEBI:15377"/>
        <dbReference type="ChEBI" id="CHEBI:15636"/>
        <dbReference type="ChEBI" id="CHEBI:57453"/>
        <dbReference type="EC" id="2.1.2.11"/>
    </reaction>
</comment>
<keyword evidence="11" id="KW-0489">Methyltransferase</keyword>
<dbReference type="InterPro" id="IPR040442">
    <property type="entry name" value="Pyrv_kinase-like_dom_sf"/>
</dbReference>
<comment type="similarity">
    <text evidence="2 7">Belongs to the PanB family.</text>
</comment>
<evidence type="ECO:0000256" key="5">
    <source>
        <dbReference type="ARBA" id="ARBA00022679"/>
    </source>
</evidence>
<feature type="binding site" evidence="7 9">
    <location>
        <position position="114"/>
    </location>
    <ligand>
        <name>3-methyl-2-oxobutanoate</name>
        <dbReference type="ChEBI" id="CHEBI:11851"/>
    </ligand>
</feature>
<dbReference type="Gene3D" id="3.20.20.60">
    <property type="entry name" value="Phosphoenolpyruvate-binding domains"/>
    <property type="match status" value="1"/>
</dbReference>
<dbReference type="FunFam" id="3.20.20.60:FF:000003">
    <property type="entry name" value="3-methyl-2-oxobutanoate hydroxymethyltransferase"/>
    <property type="match status" value="1"/>
</dbReference>
<evidence type="ECO:0000256" key="6">
    <source>
        <dbReference type="ARBA" id="ARBA00056497"/>
    </source>
</evidence>
<dbReference type="OrthoDB" id="9781789at2"/>
<dbReference type="InterPro" id="IPR003700">
    <property type="entry name" value="Pantoate_hydroxy_MeTrfase"/>
</dbReference>
<accession>A0A0N8PNI1</accession>
<gene>
    <name evidence="7" type="primary">panB</name>
    <name evidence="11" type="ORF">AN477_20675</name>
</gene>
<comment type="function">
    <text evidence="6 7">Catalyzes the reversible reaction in which hydroxymethyl group from 5,10-methylenetetrahydrofolate is transferred onto alpha-ketoisovalerate to form ketopantoate.</text>
</comment>
<evidence type="ECO:0000256" key="4">
    <source>
        <dbReference type="ARBA" id="ARBA00022655"/>
    </source>
</evidence>
<dbReference type="Proteomes" id="UP000050482">
    <property type="component" value="Unassembled WGS sequence"/>
</dbReference>
<feature type="binding site" evidence="7 10">
    <location>
        <position position="84"/>
    </location>
    <ligand>
        <name>Mg(2+)</name>
        <dbReference type="ChEBI" id="CHEBI:18420"/>
    </ligand>
</feature>
<sequence length="283" mass="29892">MKTITVKTLLKMKESGQRIAMMTAYDYPTAKLLDQAGLHVLLIGDSLGMVVQGNATTVPVTLDDIVYHTRMVVRGAEHPLIVSDMPFLTTHGAHEDVLAKAGRLMQEGGAHAVKIEGGKELAPVVARLVAAGIPVMGHIGLMPQTVHALGGFSVQGRTVEAAERMLEDARALEAAGAFAIVLEMVPAEVAEWISGSLRIPTIGIGAGAGCDGQVLVFHDAMGFTSGYIPKHNKAYATLADTIVSAARNYVQEVTDGFFPSEAQTVHLKAEELDKLNSSAAQGD</sequence>
<evidence type="ECO:0000313" key="12">
    <source>
        <dbReference type="Proteomes" id="UP000050482"/>
    </source>
</evidence>
<dbReference type="EMBL" id="LJCO01000092">
    <property type="protein sequence ID" value="KPV41589.1"/>
    <property type="molecule type" value="Genomic_DNA"/>
</dbReference>
<proteinExistence type="inferred from homology"/>
<keyword evidence="4 7" id="KW-0566">Pantothenate biosynthesis</keyword>